<accession>A0A3E2NLJ5</accession>
<dbReference type="SUPFAM" id="SSF82771">
    <property type="entry name" value="GIY-YIG endonuclease"/>
    <property type="match status" value="1"/>
</dbReference>
<dbReference type="Pfam" id="PF01541">
    <property type="entry name" value="GIY-YIG"/>
    <property type="match status" value="1"/>
</dbReference>
<proteinExistence type="predicted"/>
<keyword evidence="3" id="KW-1185">Reference proteome</keyword>
<dbReference type="InterPro" id="IPR000305">
    <property type="entry name" value="GIY-YIG_endonuc"/>
</dbReference>
<sequence>MPYKQRVTGSNPVAPTKPHRNARLFFYVYCYILYSPSSNKHYIGFCQDIDERLRKHHTAHKGFTGSKADWNLKWTEIQPDKTSALK</sequence>
<dbReference type="RefSeq" id="WP_117384697.1">
    <property type="nucleotide sequence ID" value="NZ_QWDE01000004.1"/>
</dbReference>
<dbReference type="EMBL" id="QWDE01000004">
    <property type="protein sequence ID" value="RFZ81877.1"/>
    <property type="molecule type" value="Genomic_DNA"/>
</dbReference>
<dbReference type="Proteomes" id="UP000260823">
    <property type="component" value="Unassembled WGS sequence"/>
</dbReference>
<protein>
    <recommendedName>
        <fullName evidence="1">GIY-YIG domain-containing protein</fullName>
    </recommendedName>
</protein>
<evidence type="ECO:0000259" key="1">
    <source>
        <dbReference type="PROSITE" id="PS50164"/>
    </source>
</evidence>
<dbReference type="OrthoDB" id="677560at2"/>
<reference evidence="2 3" key="1">
    <citation type="submission" date="2018-08" db="EMBL/GenBank/DDBJ databases">
        <title>Mucilaginibacter terrae sp. nov., isolated from manganese diggings.</title>
        <authorList>
            <person name="Huang Y."/>
            <person name="Zhou Z."/>
        </authorList>
    </citation>
    <scope>NUCLEOTIDE SEQUENCE [LARGE SCALE GENOMIC DNA]</scope>
    <source>
        <strain evidence="2 3">ZH6</strain>
    </source>
</reference>
<organism evidence="2 3">
    <name type="scientific">Mucilaginibacter terrenus</name>
    <dbReference type="NCBI Taxonomy" id="2482727"/>
    <lineage>
        <taxon>Bacteria</taxon>
        <taxon>Pseudomonadati</taxon>
        <taxon>Bacteroidota</taxon>
        <taxon>Sphingobacteriia</taxon>
        <taxon>Sphingobacteriales</taxon>
        <taxon>Sphingobacteriaceae</taxon>
        <taxon>Mucilaginibacter</taxon>
    </lineage>
</organism>
<gene>
    <name evidence="2" type="ORF">DYU05_18740</name>
</gene>
<comment type="caution">
    <text evidence="2">The sequence shown here is derived from an EMBL/GenBank/DDBJ whole genome shotgun (WGS) entry which is preliminary data.</text>
</comment>
<dbReference type="InterPro" id="IPR035901">
    <property type="entry name" value="GIY-YIG_endonuc_sf"/>
</dbReference>
<dbReference type="Gene3D" id="3.40.1440.10">
    <property type="entry name" value="GIY-YIG endonuclease"/>
    <property type="match status" value="1"/>
</dbReference>
<evidence type="ECO:0000313" key="2">
    <source>
        <dbReference type="EMBL" id="RFZ81877.1"/>
    </source>
</evidence>
<dbReference type="PROSITE" id="PS50164">
    <property type="entry name" value="GIY_YIG"/>
    <property type="match status" value="1"/>
</dbReference>
<evidence type="ECO:0000313" key="3">
    <source>
        <dbReference type="Proteomes" id="UP000260823"/>
    </source>
</evidence>
<dbReference type="AlphaFoldDB" id="A0A3E2NLJ5"/>
<name>A0A3E2NLJ5_9SPHI</name>
<feature type="domain" description="GIY-YIG" evidence="1">
    <location>
        <begin position="26"/>
        <end position="86"/>
    </location>
</feature>